<dbReference type="AlphaFoldDB" id="A0A8A3P2X5"/>
<keyword evidence="2" id="KW-1185">Reference proteome</keyword>
<sequence>MDDSTILVLWEADGECNLLGIPYNIGGGAHVKYQPHRISACRSKATILSNKEVVDRFLQNKFSDERQIAPGNMMVRPQIGSKRNEDMKRLVILAKDRFRYKVFKWAGAPTDKNADEDILMS</sequence>
<reference evidence="1" key="1">
    <citation type="submission" date="2020-10" db="EMBL/GenBank/DDBJ databases">
        <title>Genome Sequence of Monilinia vaccinii-corymbosi Sheds Light on Mummy Berry Disease Infection of Blueberry and Mating Type.</title>
        <authorList>
            <person name="Yow A.G."/>
            <person name="Zhang Y."/>
            <person name="Bansal K."/>
            <person name="Eacker S.M."/>
            <person name="Sullivan S."/>
            <person name="Liachko I."/>
            <person name="Cubeta M.A."/>
            <person name="Rollins J.A."/>
            <person name="Ashrafi H."/>
        </authorList>
    </citation>
    <scope>NUCLEOTIDE SEQUENCE</scope>
    <source>
        <strain evidence="1">RL-1</strain>
    </source>
</reference>
<gene>
    <name evidence="1" type="ORF">DSL72_000438</name>
</gene>
<dbReference type="Proteomes" id="UP000672032">
    <property type="component" value="Chromosome 2"/>
</dbReference>
<dbReference type="OrthoDB" id="2110451at2759"/>
<organism evidence="1 2">
    <name type="scientific">Monilinia vaccinii-corymbosi</name>
    <dbReference type="NCBI Taxonomy" id="61207"/>
    <lineage>
        <taxon>Eukaryota</taxon>
        <taxon>Fungi</taxon>
        <taxon>Dikarya</taxon>
        <taxon>Ascomycota</taxon>
        <taxon>Pezizomycotina</taxon>
        <taxon>Leotiomycetes</taxon>
        <taxon>Helotiales</taxon>
        <taxon>Sclerotiniaceae</taxon>
        <taxon>Monilinia</taxon>
    </lineage>
</organism>
<name>A0A8A3P2X5_9HELO</name>
<protein>
    <submittedName>
        <fullName evidence="1">Uncharacterized protein</fullName>
    </submittedName>
</protein>
<accession>A0A8A3P2X5</accession>
<evidence type="ECO:0000313" key="2">
    <source>
        <dbReference type="Proteomes" id="UP000672032"/>
    </source>
</evidence>
<dbReference type="EMBL" id="CP063406">
    <property type="protein sequence ID" value="QSZ30880.1"/>
    <property type="molecule type" value="Genomic_DNA"/>
</dbReference>
<proteinExistence type="predicted"/>
<evidence type="ECO:0000313" key="1">
    <source>
        <dbReference type="EMBL" id="QSZ30880.1"/>
    </source>
</evidence>